<evidence type="ECO:0000313" key="4">
    <source>
        <dbReference type="EMBL" id="KRG46884.1"/>
    </source>
</evidence>
<evidence type="ECO:0000256" key="3">
    <source>
        <dbReference type="PROSITE-ProRule" id="PRU00339"/>
    </source>
</evidence>
<sequence length="692" mass="75788">MQDQIIQALRRNAADDAVALARDWVAAEGENARTLRWLALSLQQQGHADEALSTLRQAIALAPDDADLHLMQAGLLLALRETGAAGAALSRTTALDPNQFEAYVMQAHLAIARADMDEADRISRLAARVKPDHPQVLTIDGIVALRRGDADRALALLSRAAEHMPDNPQVLFALGFAYLGKEHYAFAERAFARVIDMQPPGTQLRAFMAQLAFRQGRVGDAIEVLDGVMALPDGDTPVMRRLAGEYRLRAGQPAEAVVHLRRALETGTADRAVLQPLLVAWQQLGADDEARDVLDATLSRQPRANDAWVARLALAPVGGEESLEVAERWVEAMPEFVPALETLMRVHDLRGHPDEAEMVARQIVAIEPGRISGEQRIVEALLQRDPPAAIACVQSLIEGLAERDRTVLRPWLAQVQDRAGEHAAALATWMEFHGEQAQHRLPLPPHSGNPPAQWPALAEVPAEVSARPLFLWGAPGSHVERVAQVMAAASPVMRRDRFGQPAPNDALQSYRTVTELSKPKGKVSAAQVVGSFKSTLPARGIQDGNVIDWLLWWDNSLLLALRPYLPEGRLAIVLRDPRDMLMDWIAFGAPMPLAVRSAEEAARWLVESLSQVATLHEQDLYPHRLLRLDGIEDNPQAIAELLQQAFGVPFPVLPSLGASRMAAGHWRAYRDLLANELALLTPVAVRLGYAAE</sequence>
<dbReference type="PANTHER" id="PTHR44227:SF3">
    <property type="entry name" value="PROTEIN O-MANNOSYL-TRANSFERASE TMTC4"/>
    <property type="match status" value="1"/>
</dbReference>
<feature type="repeat" description="TPR" evidence="3">
    <location>
        <begin position="32"/>
        <end position="65"/>
    </location>
</feature>
<keyword evidence="2 3" id="KW-0802">TPR repeat</keyword>
<evidence type="ECO:0000256" key="1">
    <source>
        <dbReference type="ARBA" id="ARBA00022737"/>
    </source>
</evidence>
<dbReference type="SUPFAM" id="SSF48452">
    <property type="entry name" value="TPR-like"/>
    <property type="match status" value="2"/>
</dbReference>
<dbReference type="AlphaFoldDB" id="A0A0R0AZY9"/>
<evidence type="ECO:0000313" key="5">
    <source>
        <dbReference type="Proteomes" id="UP000051802"/>
    </source>
</evidence>
<comment type="caution">
    <text evidence="4">The sequence shown here is derived from an EMBL/GenBank/DDBJ whole genome shotgun (WGS) entry which is preliminary data.</text>
</comment>
<dbReference type="InterPro" id="IPR011990">
    <property type="entry name" value="TPR-like_helical_dom_sf"/>
</dbReference>
<accession>A0A0R0AZY9</accession>
<reference evidence="4 5" key="1">
    <citation type="submission" date="2015-10" db="EMBL/GenBank/DDBJ databases">
        <title>Genome sequencing and analysis of members of genus Stenotrophomonas.</title>
        <authorList>
            <person name="Patil P.P."/>
            <person name="Midha S."/>
            <person name="Patil P.B."/>
        </authorList>
    </citation>
    <scope>NUCLEOTIDE SEQUENCE [LARGE SCALE GENOMIC DNA]</scope>
    <source>
        <strain evidence="4 5">JCM 16536</strain>
    </source>
</reference>
<gene>
    <name evidence="4" type="ORF">ARC20_04235</name>
</gene>
<dbReference type="Pfam" id="PF14559">
    <property type="entry name" value="TPR_19"/>
    <property type="match status" value="1"/>
</dbReference>
<name>A0A0R0AZY9_9GAMM</name>
<protein>
    <submittedName>
        <fullName evidence="4">Adenylate cyclase</fullName>
    </submittedName>
</protein>
<dbReference type="STRING" id="676599.ARC20_04235"/>
<dbReference type="InterPro" id="IPR019734">
    <property type="entry name" value="TPR_rpt"/>
</dbReference>
<dbReference type="RefSeq" id="WP_057644005.1">
    <property type="nucleotide sequence ID" value="NZ_LLXU01000050.1"/>
</dbReference>
<feature type="repeat" description="TPR" evidence="3">
    <location>
        <begin position="168"/>
        <end position="201"/>
    </location>
</feature>
<dbReference type="EMBL" id="LLXU01000050">
    <property type="protein sequence ID" value="KRG46884.1"/>
    <property type="molecule type" value="Genomic_DNA"/>
</dbReference>
<dbReference type="OrthoDB" id="5965059at2"/>
<dbReference type="Pfam" id="PF13432">
    <property type="entry name" value="TPR_16"/>
    <property type="match status" value="1"/>
</dbReference>
<dbReference type="PROSITE" id="PS50005">
    <property type="entry name" value="TPR"/>
    <property type="match status" value="2"/>
</dbReference>
<keyword evidence="1" id="KW-0677">Repeat</keyword>
<proteinExistence type="predicted"/>
<dbReference type="SMART" id="SM00028">
    <property type="entry name" value="TPR"/>
    <property type="match status" value="4"/>
</dbReference>
<evidence type="ECO:0000256" key="2">
    <source>
        <dbReference type="ARBA" id="ARBA00022803"/>
    </source>
</evidence>
<dbReference type="InterPro" id="IPR052346">
    <property type="entry name" value="O-mannosyl-transferase_TMTC"/>
</dbReference>
<dbReference type="Proteomes" id="UP000051802">
    <property type="component" value="Unassembled WGS sequence"/>
</dbReference>
<dbReference type="Gene3D" id="1.25.40.10">
    <property type="entry name" value="Tetratricopeptide repeat domain"/>
    <property type="match status" value="3"/>
</dbReference>
<organism evidence="4 5">
    <name type="scientific">Stenotrophomonas panacihumi</name>
    <dbReference type="NCBI Taxonomy" id="676599"/>
    <lineage>
        <taxon>Bacteria</taxon>
        <taxon>Pseudomonadati</taxon>
        <taxon>Pseudomonadota</taxon>
        <taxon>Gammaproteobacteria</taxon>
        <taxon>Lysobacterales</taxon>
        <taxon>Lysobacteraceae</taxon>
        <taxon>Stenotrophomonas</taxon>
    </lineage>
</organism>
<dbReference type="PANTHER" id="PTHR44227">
    <property type="match status" value="1"/>
</dbReference>
<keyword evidence="5" id="KW-1185">Reference proteome</keyword>